<feature type="region of interest" description="Disordered" evidence="2">
    <location>
        <begin position="1"/>
        <end position="25"/>
    </location>
</feature>
<dbReference type="RefSeq" id="WP_256762580.1">
    <property type="nucleotide sequence ID" value="NZ_JANIGO010000001.1"/>
</dbReference>
<dbReference type="PANTHER" id="PTHR30486">
    <property type="entry name" value="TWITCHING MOTILITY PROTEIN PILT"/>
    <property type="match status" value="1"/>
</dbReference>
<name>A0ABT1WBN9_9BURK</name>
<dbReference type="EMBL" id="JANIGO010000001">
    <property type="protein sequence ID" value="MCQ8894930.1"/>
    <property type="molecule type" value="Genomic_DNA"/>
</dbReference>
<evidence type="ECO:0000256" key="1">
    <source>
        <dbReference type="ARBA" id="ARBA00006611"/>
    </source>
</evidence>
<protein>
    <submittedName>
        <fullName evidence="4">CpaF family protein</fullName>
    </submittedName>
</protein>
<dbReference type="Proteomes" id="UP001204142">
    <property type="component" value="Unassembled WGS sequence"/>
</dbReference>
<comment type="caution">
    <text evidence="4">The sequence shown here is derived from an EMBL/GenBank/DDBJ whole genome shotgun (WGS) entry which is preliminary data.</text>
</comment>
<accession>A0ABT1WBN9</accession>
<dbReference type="InterPro" id="IPR027417">
    <property type="entry name" value="P-loop_NTPase"/>
</dbReference>
<dbReference type="Pfam" id="PF00437">
    <property type="entry name" value="T2SSE"/>
    <property type="match status" value="1"/>
</dbReference>
<proteinExistence type="inferred from homology"/>
<organism evidence="4 5">
    <name type="scientific">Limnobacter humi</name>
    <dbReference type="NCBI Taxonomy" id="1778671"/>
    <lineage>
        <taxon>Bacteria</taxon>
        <taxon>Pseudomonadati</taxon>
        <taxon>Pseudomonadota</taxon>
        <taxon>Betaproteobacteria</taxon>
        <taxon>Burkholderiales</taxon>
        <taxon>Burkholderiaceae</taxon>
        <taxon>Limnobacter</taxon>
    </lineage>
</organism>
<evidence type="ECO:0000313" key="5">
    <source>
        <dbReference type="Proteomes" id="UP001204142"/>
    </source>
</evidence>
<dbReference type="Gene3D" id="3.30.450.380">
    <property type="match status" value="1"/>
</dbReference>
<reference evidence="4 5" key="1">
    <citation type="submission" date="2022-07" db="EMBL/GenBank/DDBJ databases">
        <authorList>
            <person name="Xamxidin M."/>
            <person name="Wu M."/>
        </authorList>
    </citation>
    <scope>NUCLEOTIDE SEQUENCE [LARGE SCALE GENOMIC DNA]</scope>
    <source>
        <strain evidence="4 5">NBRC 111650</strain>
    </source>
</reference>
<gene>
    <name evidence="4" type="ORF">NQT62_00565</name>
</gene>
<comment type="similarity">
    <text evidence="1">Belongs to the GSP E family.</text>
</comment>
<dbReference type="Gene3D" id="3.40.50.300">
    <property type="entry name" value="P-loop containing nucleotide triphosphate hydrolases"/>
    <property type="match status" value="1"/>
</dbReference>
<dbReference type="CDD" id="cd01130">
    <property type="entry name" value="VirB11-like_ATPase"/>
    <property type="match status" value="1"/>
</dbReference>
<dbReference type="PANTHER" id="PTHR30486:SF15">
    <property type="entry name" value="TYPE II_IV SECRETION SYSTEM ATPASE"/>
    <property type="match status" value="1"/>
</dbReference>
<evidence type="ECO:0000313" key="4">
    <source>
        <dbReference type="EMBL" id="MCQ8894930.1"/>
    </source>
</evidence>
<dbReference type="InterPro" id="IPR050921">
    <property type="entry name" value="T4SS_GSP_E_ATPase"/>
</dbReference>
<feature type="domain" description="Bacterial type II secretion system protein E" evidence="3">
    <location>
        <begin position="110"/>
        <end position="394"/>
    </location>
</feature>
<sequence>MNEIIFGQEATPPEPPPTNKSDGVSTQPVQFATAKVNDIDTAVINDVKDMAHEHVLSIIEKKGATFAKMNNGELEKFIQGEVQSLIYGKQIPLNDTEVAYVADSLFKEIAGFGPLEDLLADATVEDIMINGYKDVYVSRMGVMERVQARFTDNAHLLRIVRRILAPLGRRLDESSPMVDARLPDGSRINVIIAPLARDGVVVSIRKFRSTPLRAEDLMGLGTFDARLYELMREAVRKRCNLVVSGATSTGKTSMLNVLAEFIPAGERLITIEDTAELQLNHHHVVRLESRPGGHEGAGAISIRDLVKNSLRMRPDRVVVGEVRGAEVLDMLQAMSTGHDGSMGTIHASTPRDCLHRLEMLSGFAGFTGNEMSLRRQIASALDLIVQIVRLPSGKRRIYSVTEVAGIVDDNILLQDLYRHESRLGPDGQEIDSWVPVVPYPKNPKIAHVRLT</sequence>
<dbReference type="InterPro" id="IPR001482">
    <property type="entry name" value="T2SS/T4SS_dom"/>
</dbReference>
<keyword evidence="5" id="KW-1185">Reference proteome</keyword>
<evidence type="ECO:0000259" key="3">
    <source>
        <dbReference type="Pfam" id="PF00437"/>
    </source>
</evidence>
<dbReference type="SUPFAM" id="SSF52540">
    <property type="entry name" value="P-loop containing nucleoside triphosphate hydrolases"/>
    <property type="match status" value="1"/>
</dbReference>
<evidence type="ECO:0000256" key="2">
    <source>
        <dbReference type="SAM" id="MobiDB-lite"/>
    </source>
</evidence>